<evidence type="ECO:0000313" key="5">
    <source>
        <dbReference type="EMBL" id="BBY37875.1"/>
    </source>
</evidence>
<organism evidence="6 7">
    <name type="scientific">Mycobacterium mantenii</name>
    <dbReference type="NCBI Taxonomy" id="560555"/>
    <lineage>
        <taxon>Bacteria</taxon>
        <taxon>Bacillati</taxon>
        <taxon>Actinomycetota</taxon>
        <taxon>Actinomycetes</taxon>
        <taxon>Mycobacteriales</taxon>
        <taxon>Mycobacteriaceae</taxon>
        <taxon>Mycobacterium</taxon>
        <taxon>Mycobacterium avium complex (MAC)</taxon>
    </lineage>
</organism>
<dbReference type="AlphaFoldDB" id="A0A1X0FU97"/>
<reference evidence="5 8" key="2">
    <citation type="journal article" date="2019" name="Emerg. Microbes Infect.">
        <title>Comprehensive subspecies identification of 175 nontuberculous mycobacteria species based on 7547 genomic profiles.</title>
        <authorList>
            <person name="Matsumoto Y."/>
            <person name="Kinjo T."/>
            <person name="Motooka D."/>
            <person name="Nabeya D."/>
            <person name="Jung N."/>
            <person name="Uechi K."/>
            <person name="Horii T."/>
            <person name="Iida T."/>
            <person name="Fujita J."/>
            <person name="Nakamura S."/>
        </authorList>
    </citation>
    <scope>NUCLEOTIDE SEQUENCE [LARGE SCALE GENOMIC DNA]</scope>
    <source>
        <strain evidence="5 8">JCM 18113</strain>
    </source>
</reference>
<feature type="compositionally biased region" description="Low complexity" evidence="3">
    <location>
        <begin position="28"/>
        <end position="41"/>
    </location>
</feature>
<reference evidence="6 7" key="1">
    <citation type="submission" date="2017-02" db="EMBL/GenBank/DDBJ databases">
        <title>The new phylogeny of genus Mycobacterium.</title>
        <authorList>
            <person name="Tortoli E."/>
            <person name="Trovato A."/>
            <person name="Cirillo D.M."/>
        </authorList>
    </citation>
    <scope>NUCLEOTIDE SEQUENCE [LARGE SCALE GENOMIC DNA]</scope>
    <source>
        <strain evidence="6 7">DSM 45255</strain>
    </source>
</reference>
<sequence>MADEPDTPATEESVAEPAAIDVAEETEPQAAEPAAIDVAEATKPQAAEPQDDGDGKSPAGGRFARWGELARRRLSRAGSALVASGLIVATLAGLSGWLGYRAYQKHDAQARQNLYVATARQGAVNLTTINYTQVDADVQRILDLATGAFRDDFEERSKPFMEVVKAAQSKSEGTVTDAGLESQRGDSAQVLVAVAVKSRTAGGEEVPREWRMRIEVRSVGDDAKVSNVVFVP</sequence>
<protein>
    <submittedName>
        <fullName evidence="6">Mce protein</fullName>
    </submittedName>
</protein>
<evidence type="ECO:0000256" key="4">
    <source>
        <dbReference type="SAM" id="Phobius"/>
    </source>
</evidence>
<feature type="region of interest" description="Disordered" evidence="3">
    <location>
        <begin position="1"/>
        <end position="62"/>
    </location>
</feature>
<reference evidence="5" key="3">
    <citation type="submission" date="2020-02" db="EMBL/GenBank/DDBJ databases">
        <authorList>
            <person name="Matsumoto Y."/>
            <person name="Motooka D."/>
            <person name="Nakamura S."/>
        </authorList>
    </citation>
    <scope>NUCLEOTIDE SEQUENCE</scope>
    <source>
        <strain evidence="5">JCM 18113</strain>
    </source>
</reference>
<name>A0A1X0FU97_MYCNT</name>
<dbReference type="PANTHER" id="PTHR37042:SF4">
    <property type="entry name" value="OUTER MEMBRANE PROTEIN RV1973"/>
    <property type="match status" value="1"/>
</dbReference>
<dbReference type="PANTHER" id="PTHR37042">
    <property type="entry name" value="OUTER MEMBRANE PROTEIN RV1973"/>
    <property type="match status" value="1"/>
</dbReference>
<keyword evidence="2 4" id="KW-0472">Membrane</keyword>
<evidence type="ECO:0000313" key="6">
    <source>
        <dbReference type="EMBL" id="ORB05109.1"/>
    </source>
</evidence>
<dbReference type="RefSeq" id="WP_083095825.1">
    <property type="nucleotide sequence ID" value="NZ_AP022590.1"/>
</dbReference>
<feature type="transmembrane region" description="Helical" evidence="4">
    <location>
        <begin position="80"/>
        <end position="100"/>
    </location>
</feature>
<gene>
    <name evidence="6" type="ORF">BST30_15445</name>
    <name evidence="5" type="ORF">MMAN_20090</name>
</gene>
<comment type="subcellular location">
    <subcellularLocation>
        <location evidence="1">Membrane</location>
    </subcellularLocation>
</comment>
<dbReference type="Proteomes" id="UP000465812">
    <property type="component" value="Chromosome"/>
</dbReference>
<dbReference type="Proteomes" id="UP000192760">
    <property type="component" value="Unassembled WGS sequence"/>
</dbReference>
<evidence type="ECO:0000313" key="8">
    <source>
        <dbReference type="Proteomes" id="UP000465812"/>
    </source>
</evidence>
<evidence type="ECO:0000313" key="7">
    <source>
        <dbReference type="Proteomes" id="UP000192760"/>
    </source>
</evidence>
<keyword evidence="4" id="KW-1133">Transmembrane helix</keyword>
<evidence type="ECO:0000256" key="2">
    <source>
        <dbReference type="ARBA" id="ARBA00023136"/>
    </source>
</evidence>
<dbReference type="EMBL" id="MVHW01000016">
    <property type="protein sequence ID" value="ORB05109.1"/>
    <property type="molecule type" value="Genomic_DNA"/>
</dbReference>
<dbReference type="EMBL" id="AP022590">
    <property type="protein sequence ID" value="BBY37875.1"/>
    <property type="molecule type" value="Genomic_DNA"/>
</dbReference>
<accession>A0A1X0FU97</accession>
<keyword evidence="4" id="KW-0812">Transmembrane</keyword>
<evidence type="ECO:0000256" key="1">
    <source>
        <dbReference type="ARBA" id="ARBA00004370"/>
    </source>
</evidence>
<proteinExistence type="predicted"/>
<dbReference type="STRING" id="560555.BST30_15445"/>
<dbReference type="GO" id="GO:0016020">
    <property type="term" value="C:membrane"/>
    <property type="evidence" value="ECO:0007669"/>
    <property type="project" value="UniProtKB-SubCell"/>
</dbReference>
<evidence type="ECO:0000256" key="3">
    <source>
        <dbReference type="SAM" id="MobiDB-lite"/>
    </source>
</evidence>
<keyword evidence="8" id="KW-1185">Reference proteome</keyword>